<reference evidence="6" key="1">
    <citation type="submission" date="2021-01" db="EMBL/GenBank/DDBJ databases">
        <authorList>
            <person name="Corre E."/>
            <person name="Pelletier E."/>
            <person name="Niang G."/>
            <person name="Scheremetjew M."/>
            <person name="Finn R."/>
            <person name="Kale V."/>
            <person name="Holt S."/>
            <person name="Cochrane G."/>
            <person name="Meng A."/>
            <person name="Brown T."/>
            <person name="Cohen L."/>
        </authorList>
    </citation>
    <scope>NUCLEOTIDE SEQUENCE</scope>
    <source>
        <strain evidence="6">RCC1130</strain>
    </source>
</reference>
<feature type="compositionally biased region" description="Pro residues" evidence="2">
    <location>
        <begin position="396"/>
        <end position="417"/>
    </location>
</feature>
<evidence type="ECO:0000256" key="2">
    <source>
        <dbReference type="SAM" id="MobiDB-lite"/>
    </source>
</evidence>
<evidence type="ECO:0000256" key="1">
    <source>
        <dbReference type="PROSITE-ProRule" id="PRU00076"/>
    </source>
</evidence>
<dbReference type="EMBL" id="HBER01025794">
    <property type="protein sequence ID" value="CAD8537710.1"/>
    <property type="molecule type" value="Transcribed_RNA"/>
</dbReference>
<evidence type="ECO:0000256" key="4">
    <source>
        <dbReference type="SAM" id="SignalP"/>
    </source>
</evidence>
<gene>
    <name evidence="6" type="ORF">CLEP1334_LOCUS12992</name>
</gene>
<feature type="region of interest" description="Disordered" evidence="2">
    <location>
        <begin position="390"/>
        <end position="418"/>
    </location>
</feature>
<feature type="signal peptide" evidence="4">
    <location>
        <begin position="1"/>
        <end position="19"/>
    </location>
</feature>
<evidence type="ECO:0000259" key="5">
    <source>
        <dbReference type="PROSITE" id="PS50026"/>
    </source>
</evidence>
<dbReference type="PROSITE" id="PS01186">
    <property type="entry name" value="EGF_2"/>
    <property type="match status" value="1"/>
</dbReference>
<name>A0A7S0J0T4_9EUKA</name>
<evidence type="ECO:0000313" key="6">
    <source>
        <dbReference type="EMBL" id="CAD8537710.1"/>
    </source>
</evidence>
<dbReference type="InterPro" id="IPR000742">
    <property type="entry name" value="EGF"/>
</dbReference>
<comment type="caution">
    <text evidence="1">Lacks conserved residue(s) required for the propagation of feature annotation.</text>
</comment>
<organism evidence="6">
    <name type="scientific">Calcidiscus leptoporus</name>
    <dbReference type="NCBI Taxonomy" id="127549"/>
    <lineage>
        <taxon>Eukaryota</taxon>
        <taxon>Haptista</taxon>
        <taxon>Haptophyta</taxon>
        <taxon>Prymnesiophyceae</taxon>
        <taxon>Coccolithales</taxon>
        <taxon>Calcidiscaceae</taxon>
        <taxon>Calcidiscus</taxon>
    </lineage>
</organism>
<dbReference type="AlphaFoldDB" id="A0A7S0J0T4"/>
<keyword evidence="1" id="KW-1015">Disulfide bond</keyword>
<feature type="chain" id="PRO_5031410330" description="EGF-like domain-containing protein" evidence="4">
    <location>
        <begin position="20"/>
        <end position="754"/>
    </location>
</feature>
<evidence type="ECO:0000256" key="3">
    <source>
        <dbReference type="SAM" id="Phobius"/>
    </source>
</evidence>
<dbReference type="Gene3D" id="2.10.25.10">
    <property type="entry name" value="Laminin"/>
    <property type="match status" value="1"/>
</dbReference>
<keyword evidence="3" id="KW-0812">Transmembrane</keyword>
<keyword evidence="4" id="KW-0732">Signal</keyword>
<feature type="transmembrane region" description="Helical" evidence="3">
    <location>
        <begin position="698"/>
        <end position="722"/>
    </location>
</feature>
<keyword evidence="1" id="KW-0245">EGF-like domain</keyword>
<keyword evidence="3" id="KW-1133">Transmembrane helix</keyword>
<feature type="domain" description="EGF-like" evidence="5">
    <location>
        <begin position="62"/>
        <end position="100"/>
    </location>
</feature>
<dbReference type="PROSITE" id="PS50026">
    <property type="entry name" value="EGF_3"/>
    <property type="match status" value="1"/>
</dbReference>
<keyword evidence="3" id="KW-0472">Membrane</keyword>
<dbReference type="Pfam" id="PF23106">
    <property type="entry name" value="EGF_Teneurin"/>
    <property type="match status" value="1"/>
</dbReference>
<protein>
    <recommendedName>
        <fullName evidence="5">EGF-like domain-containing protein</fullName>
    </recommendedName>
</protein>
<proteinExistence type="predicted"/>
<dbReference type="PROSITE" id="PS00022">
    <property type="entry name" value="EGF_1"/>
    <property type="match status" value="1"/>
</dbReference>
<accession>A0A7S0J0T4</accession>
<feature type="disulfide bond" evidence="1">
    <location>
        <begin position="90"/>
        <end position="99"/>
    </location>
</feature>
<sequence length="754" mass="79940">MAYAMLSALMLTRALLGKARPPQQALASAISTGCNDWLTCNGHGRCGSDGKCRCSENHYLPDCHYCWHATTCSGHGRCIFDSASPRVCDCEPGYAGTNCEVQPSESAAGGHGKGRGTPALPAATMQGSTYAACQGTYVRSSDTIGGRYIWDRVSPDPSRFVFWCKNFNKWAITGSQWRAAVIAEDGAPCGAFISSDDGAAEWYDAKWRGSNGATVHKVAPLHDGQTHAGQQGPVSATPPPGPLSYTYTYTTEPAGCCGGYYDDPRHDILNNGDRPTSITTSNGVEWTASGTHDYKPVLDLGRVRRVAAIEVSYIVARSWGKFAPTSITVTGGFSSSQMTETADISSGLGTSDGGWTVRISTRSWAPVRYVTLHQMVPAAGHAVLSEIGVFGSSQEEPPPPPSPWAPEPSPPPPPSSSPPLRCASCELVPCGQCQEGCPPKWCDQNFQDSANWCANGNAGRFPTSCSSTPIGWLVGAYTPSPPPPVKARPCSPKDTCPPASHLSVATGEGCTVGAGTDARMSSVVYASLSGPFINWNKPMLAVIVEATVNGAATAASKQWFACVHNEHWKATLLEVKEECGALVMYARASRYTPAKYSAPPTDWATTVNALWPTMTQNDAYPIYDAHVTTTALLAPPGPSSPVIPLKPPTVTPLTAPGKATHLRDGLRVSQSALDFFASKGNPNAPNPPSHAGDVAMTWAQAIAAGLAIFVAGCIISSVAHCLQRRLTVRRREQTPFRVKIAPLRKQPYARVATA</sequence>